<dbReference type="AlphaFoldDB" id="A0A9D2G9G7"/>
<reference evidence="2" key="1">
    <citation type="journal article" date="2021" name="PeerJ">
        <title>Extensive microbial diversity within the chicken gut microbiome revealed by metagenomics and culture.</title>
        <authorList>
            <person name="Gilroy R."/>
            <person name="Ravi A."/>
            <person name="Getino M."/>
            <person name="Pursley I."/>
            <person name="Horton D.L."/>
            <person name="Alikhan N.F."/>
            <person name="Baker D."/>
            <person name="Gharbi K."/>
            <person name="Hall N."/>
            <person name="Watson M."/>
            <person name="Adriaenssens E.M."/>
            <person name="Foster-Nyarko E."/>
            <person name="Jarju S."/>
            <person name="Secka A."/>
            <person name="Antonio M."/>
            <person name="Oren A."/>
            <person name="Chaudhuri R.R."/>
            <person name="La Ragione R."/>
            <person name="Hildebrand F."/>
            <person name="Pallen M.J."/>
        </authorList>
    </citation>
    <scope>NUCLEOTIDE SEQUENCE</scope>
    <source>
        <strain evidence="2">CHK196-3914</strain>
    </source>
</reference>
<feature type="transmembrane region" description="Helical" evidence="1">
    <location>
        <begin position="6"/>
        <end position="28"/>
    </location>
</feature>
<organism evidence="2 3">
    <name type="scientific">Candidatus Mediterraneibacter stercoravium</name>
    <dbReference type="NCBI Taxonomy" id="2838685"/>
    <lineage>
        <taxon>Bacteria</taxon>
        <taxon>Bacillati</taxon>
        <taxon>Bacillota</taxon>
        <taxon>Clostridia</taxon>
        <taxon>Lachnospirales</taxon>
        <taxon>Lachnospiraceae</taxon>
        <taxon>Mediterraneibacter</taxon>
    </lineage>
</organism>
<dbReference type="Pfam" id="PF09578">
    <property type="entry name" value="Spore_YabQ"/>
    <property type="match status" value="1"/>
</dbReference>
<dbReference type="Proteomes" id="UP000824116">
    <property type="component" value="Unassembled WGS sequence"/>
</dbReference>
<feature type="transmembrane region" description="Helical" evidence="1">
    <location>
        <begin position="40"/>
        <end position="59"/>
    </location>
</feature>
<feature type="transmembrane region" description="Helical" evidence="1">
    <location>
        <begin position="71"/>
        <end position="91"/>
    </location>
</feature>
<keyword evidence="1" id="KW-1133">Transmembrane helix</keyword>
<protein>
    <submittedName>
        <fullName evidence="2">Spore cortex biosynthesis protein YabQ</fullName>
    </submittedName>
</protein>
<keyword evidence="1" id="KW-0472">Membrane</keyword>
<proteinExistence type="predicted"/>
<evidence type="ECO:0000256" key="1">
    <source>
        <dbReference type="SAM" id="Phobius"/>
    </source>
</evidence>
<keyword evidence="1" id="KW-0812">Transmembrane</keyword>
<reference evidence="2" key="2">
    <citation type="submission" date="2021-04" db="EMBL/GenBank/DDBJ databases">
        <authorList>
            <person name="Gilroy R."/>
        </authorList>
    </citation>
    <scope>NUCLEOTIDE SEQUENCE</scope>
    <source>
        <strain evidence="2">CHK196-3914</strain>
    </source>
</reference>
<dbReference type="NCBIfam" id="TIGR02893">
    <property type="entry name" value="spore_yabQ"/>
    <property type="match status" value="1"/>
</dbReference>
<sequence>MSGIGTETAIFFYACLSGMTVYFSYRILSSIREIIPHSNLAVGVEDFIFWLGMSGYLFYQMYVTTYGSIRWFFVLGVVCGDLLAYCAAALLKKIYLKAKKKLEKFRETR</sequence>
<gene>
    <name evidence="2" type="ORF">H9723_06455</name>
</gene>
<accession>A0A9D2G9G7</accession>
<dbReference type="InterPro" id="IPR019074">
    <property type="entry name" value="YabQ"/>
</dbReference>
<evidence type="ECO:0000313" key="2">
    <source>
        <dbReference type="EMBL" id="HIZ74867.1"/>
    </source>
</evidence>
<comment type="caution">
    <text evidence="2">The sequence shown here is derived from an EMBL/GenBank/DDBJ whole genome shotgun (WGS) entry which is preliminary data.</text>
</comment>
<name>A0A9D2G9G7_9FIRM</name>
<dbReference type="EMBL" id="DXAY01000150">
    <property type="protein sequence ID" value="HIZ74867.1"/>
    <property type="molecule type" value="Genomic_DNA"/>
</dbReference>
<evidence type="ECO:0000313" key="3">
    <source>
        <dbReference type="Proteomes" id="UP000824116"/>
    </source>
</evidence>